<feature type="domain" description="ATPase BadF/BadG/BcrA/BcrD type" evidence="1">
    <location>
        <begin position="5"/>
        <end position="315"/>
    </location>
</feature>
<dbReference type="PANTHER" id="PTHR43190:SF3">
    <property type="entry name" value="N-ACETYL-D-GLUCOSAMINE KINASE"/>
    <property type="match status" value="1"/>
</dbReference>
<accession>A0ABR9UBI9</accession>
<organism evidence="2 3">
    <name type="scientific">Planktothrix mougeotii LEGE 06226</name>
    <dbReference type="NCBI Taxonomy" id="1828728"/>
    <lineage>
        <taxon>Bacteria</taxon>
        <taxon>Bacillati</taxon>
        <taxon>Cyanobacteriota</taxon>
        <taxon>Cyanophyceae</taxon>
        <taxon>Oscillatoriophycideae</taxon>
        <taxon>Oscillatoriales</taxon>
        <taxon>Microcoleaceae</taxon>
        <taxon>Planktothrix</taxon>
    </lineage>
</organism>
<dbReference type="CDD" id="cd24007">
    <property type="entry name" value="ASKHA_NBD_eukNAGK-like"/>
    <property type="match status" value="1"/>
</dbReference>
<proteinExistence type="predicted"/>
<comment type="caution">
    <text evidence="2">The sequence shown here is derived from an EMBL/GenBank/DDBJ whole genome shotgun (WGS) entry which is preliminary data.</text>
</comment>
<name>A0ABR9UBI9_9CYAN</name>
<dbReference type="InterPro" id="IPR043129">
    <property type="entry name" value="ATPase_NBD"/>
</dbReference>
<evidence type="ECO:0000259" key="1">
    <source>
        <dbReference type="Pfam" id="PF01869"/>
    </source>
</evidence>
<evidence type="ECO:0000313" key="2">
    <source>
        <dbReference type="EMBL" id="MBE9143830.1"/>
    </source>
</evidence>
<dbReference type="EMBL" id="JADEWU010000021">
    <property type="protein sequence ID" value="MBE9143830.1"/>
    <property type="molecule type" value="Genomic_DNA"/>
</dbReference>
<dbReference type="InterPro" id="IPR052519">
    <property type="entry name" value="Euk-type_GlcNAc_Kinase"/>
</dbReference>
<keyword evidence="3" id="KW-1185">Reference proteome</keyword>
<dbReference type="PANTHER" id="PTHR43190">
    <property type="entry name" value="N-ACETYL-D-GLUCOSAMINE KINASE"/>
    <property type="match status" value="1"/>
</dbReference>
<reference evidence="2 3" key="1">
    <citation type="submission" date="2020-10" db="EMBL/GenBank/DDBJ databases">
        <authorList>
            <person name="Castelo-Branco R."/>
            <person name="Eusebio N."/>
            <person name="Adriana R."/>
            <person name="Vieira A."/>
            <person name="Brugerolle De Fraissinette N."/>
            <person name="Rezende De Castro R."/>
            <person name="Schneider M.P."/>
            <person name="Vasconcelos V."/>
            <person name="Leao P.N."/>
        </authorList>
    </citation>
    <scope>NUCLEOTIDE SEQUENCE [LARGE SCALE GENOMIC DNA]</scope>
    <source>
        <strain evidence="2 3">LEGE 06226</strain>
    </source>
</reference>
<dbReference type="RefSeq" id="WP_193869362.1">
    <property type="nucleotide sequence ID" value="NZ_JADEWU010000021.1"/>
</dbReference>
<evidence type="ECO:0000313" key="3">
    <source>
        <dbReference type="Proteomes" id="UP000640725"/>
    </source>
</evidence>
<dbReference type="Pfam" id="PF01869">
    <property type="entry name" value="BcrAD_BadFG"/>
    <property type="match status" value="1"/>
</dbReference>
<dbReference type="InterPro" id="IPR002731">
    <property type="entry name" value="ATPase_BadF"/>
</dbReference>
<sequence length="324" mass="34356">MIHVLGIDGGGSKTVCVLMSADGKILGHGQAGPSNYQTIGIEAAKIAIISAIQQAVEHSFLALERFVPIQGISLGLAGVGRSEDIELIRNLIAEIQTSSELPIDWKLTPENIIINSDSVIALVGGLGHFVGIVVIAGTGSHIFGKNHHRISKRVGGWGYLLGDEGSGYDIAIQGLKSALRSYDGRLESTQLIPAFQDALNLNSIEELIPVVYRQGWGVKDIASLAPIVDQVAASGDPIAENIIKNAAHELALATEVAINHLFEPTDSFEIVVMGGVWKGLANFRRQFEAEINAIAPLATIISPRHEPAYGAGLLALESSSVKLK</sequence>
<dbReference type="Proteomes" id="UP000640725">
    <property type="component" value="Unassembled WGS sequence"/>
</dbReference>
<dbReference type="SUPFAM" id="SSF53067">
    <property type="entry name" value="Actin-like ATPase domain"/>
    <property type="match status" value="2"/>
</dbReference>
<gene>
    <name evidence="2" type="ORF">IQ236_11440</name>
</gene>
<dbReference type="Gene3D" id="3.30.420.40">
    <property type="match status" value="2"/>
</dbReference>
<protein>
    <submittedName>
        <fullName evidence="2">ATPase</fullName>
    </submittedName>
</protein>